<feature type="non-terminal residue" evidence="1">
    <location>
        <position position="1"/>
    </location>
</feature>
<sequence>RFLVEVVKDPFNSEKTFNEFEYKDEALEEAEEFYTKEISDDELFQNPWKNWQSPANYIADIEEQLTQETNPKDKSLEQELQKSVDTIQLSTKKQK</sequence>
<organism evidence="1 2">
    <name type="scientific">Gigaspora margarita</name>
    <dbReference type="NCBI Taxonomy" id="4874"/>
    <lineage>
        <taxon>Eukaryota</taxon>
        <taxon>Fungi</taxon>
        <taxon>Fungi incertae sedis</taxon>
        <taxon>Mucoromycota</taxon>
        <taxon>Glomeromycotina</taxon>
        <taxon>Glomeromycetes</taxon>
        <taxon>Diversisporales</taxon>
        <taxon>Gigasporaceae</taxon>
        <taxon>Gigaspora</taxon>
    </lineage>
</organism>
<comment type="caution">
    <text evidence="1">The sequence shown here is derived from an EMBL/GenBank/DDBJ whole genome shotgun (WGS) entry which is preliminary data.</text>
</comment>
<keyword evidence="2" id="KW-1185">Reference proteome</keyword>
<gene>
    <name evidence="1" type="ORF">GMARGA_LOCUS31720</name>
</gene>
<dbReference type="EMBL" id="CAJVQB010048031">
    <property type="protein sequence ID" value="CAG8833774.1"/>
    <property type="molecule type" value="Genomic_DNA"/>
</dbReference>
<proteinExistence type="predicted"/>
<accession>A0ABN7WJF0</accession>
<evidence type="ECO:0000313" key="1">
    <source>
        <dbReference type="EMBL" id="CAG8833774.1"/>
    </source>
</evidence>
<feature type="non-terminal residue" evidence="1">
    <location>
        <position position="95"/>
    </location>
</feature>
<dbReference type="Proteomes" id="UP000789901">
    <property type="component" value="Unassembled WGS sequence"/>
</dbReference>
<evidence type="ECO:0000313" key="2">
    <source>
        <dbReference type="Proteomes" id="UP000789901"/>
    </source>
</evidence>
<name>A0ABN7WJF0_GIGMA</name>
<reference evidence="1 2" key="1">
    <citation type="submission" date="2021-06" db="EMBL/GenBank/DDBJ databases">
        <authorList>
            <person name="Kallberg Y."/>
            <person name="Tangrot J."/>
            <person name="Rosling A."/>
        </authorList>
    </citation>
    <scope>NUCLEOTIDE SEQUENCE [LARGE SCALE GENOMIC DNA]</scope>
    <source>
        <strain evidence="1 2">120-4 pot B 10/14</strain>
    </source>
</reference>
<protein>
    <submittedName>
        <fullName evidence="1">46210_t:CDS:1</fullName>
    </submittedName>
</protein>